<dbReference type="Proteomes" id="UP000613840">
    <property type="component" value="Unassembled WGS sequence"/>
</dbReference>
<feature type="region of interest" description="Disordered" evidence="1">
    <location>
        <begin position="544"/>
        <end position="581"/>
    </location>
</feature>
<evidence type="ECO:0000259" key="2">
    <source>
        <dbReference type="Pfam" id="PF07944"/>
    </source>
</evidence>
<dbReference type="PANTHER" id="PTHR31151">
    <property type="entry name" value="PROLINE-TRNA LIGASE (DUF1680)"/>
    <property type="match status" value="1"/>
</dbReference>
<evidence type="ECO:0000259" key="3">
    <source>
        <dbReference type="Pfam" id="PF20736"/>
    </source>
</evidence>
<dbReference type="SUPFAM" id="SSF48208">
    <property type="entry name" value="Six-hairpin glycosidases"/>
    <property type="match status" value="1"/>
</dbReference>
<gene>
    <name evidence="4" type="ORF">GCM10011575_44670</name>
</gene>
<dbReference type="GO" id="GO:0005975">
    <property type="term" value="P:carbohydrate metabolic process"/>
    <property type="evidence" value="ECO:0007669"/>
    <property type="project" value="InterPro"/>
</dbReference>
<evidence type="ECO:0008006" key="6">
    <source>
        <dbReference type="Google" id="ProtNLM"/>
    </source>
</evidence>
<keyword evidence="5" id="KW-1185">Reference proteome</keyword>
<reference evidence="4" key="1">
    <citation type="journal article" date="2014" name="Int. J. Syst. Evol. Microbiol.">
        <title>Complete genome sequence of Corynebacterium casei LMG S-19264T (=DSM 44701T), isolated from a smear-ripened cheese.</title>
        <authorList>
            <consortium name="US DOE Joint Genome Institute (JGI-PGF)"/>
            <person name="Walter F."/>
            <person name="Albersmeier A."/>
            <person name="Kalinowski J."/>
            <person name="Ruckert C."/>
        </authorList>
    </citation>
    <scope>NUCLEOTIDE SEQUENCE</scope>
    <source>
        <strain evidence="4">CGMCC 4.7306</strain>
    </source>
</reference>
<dbReference type="Pfam" id="PF07944">
    <property type="entry name" value="Beta-AFase-like_GH127_cat"/>
    <property type="match status" value="1"/>
</dbReference>
<dbReference type="PANTHER" id="PTHR31151:SF0">
    <property type="entry name" value="PROLINE-TRNA LIGASE (DUF1680)"/>
    <property type="match status" value="1"/>
</dbReference>
<dbReference type="Pfam" id="PF20736">
    <property type="entry name" value="Glyco_hydro127M"/>
    <property type="match status" value="1"/>
</dbReference>
<dbReference type="InterPro" id="IPR049046">
    <property type="entry name" value="Beta-AFase-like_GH127_middle"/>
</dbReference>
<organism evidence="4 5">
    <name type="scientific">Microlunatus endophyticus</name>
    <dbReference type="NCBI Taxonomy" id="1716077"/>
    <lineage>
        <taxon>Bacteria</taxon>
        <taxon>Bacillati</taxon>
        <taxon>Actinomycetota</taxon>
        <taxon>Actinomycetes</taxon>
        <taxon>Propionibacteriales</taxon>
        <taxon>Propionibacteriaceae</taxon>
        <taxon>Microlunatus</taxon>
    </lineage>
</organism>
<protein>
    <recommendedName>
        <fullName evidence="6">Beta-L-arabinofuranosidase, GH127</fullName>
    </recommendedName>
</protein>
<evidence type="ECO:0000256" key="1">
    <source>
        <dbReference type="SAM" id="MobiDB-lite"/>
    </source>
</evidence>
<feature type="domain" description="Non-reducing end beta-L-arabinofuranosidase-like GH127 middle" evidence="3">
    <location>
        <begin position="377"/>
        <end position="466"/>
    </location>
</feature>
<dbReference type="InterPro" id="IPR012878">
    <property type="entry name" value="Beta-AFase-like_GH127_cat"/>
</dbReference>
<sequence length="616" mass="68661">MLPLGSITAQGWLRDQLRLQADGLTGQLEDIWPDVGPANAWRGGHGDDWERGPYYLDGLVPLAYALGDETLQAKARPWIEAILASQTGDGWFGPTTNDDWWPRMVALKVLTQHAEASGDERVIPFLQRYFRYQADHLPARPLRSWGWARGADNSLSILWLYERTQEDWLLDLVDLIGSQTIDWNSYLGHDLITGPARIFRHRDHCVNVAMGLKKGAVDWARDGRDEHREETERAFANLDRWHGQAHGWFSGDEFLGGREATAGMETCQVVESMFSCEVLAATFADALQGDRLESLAFNQLPASCDPRMLARQYLQQATQIEVSVAHRNWTHSGDDTNIFGLEPNFGCCTANLHQGWPKFVSSLWMRSINGGLRSVAYAPASIRTMIDDHEVSLVVDTDYPFEETVTITVETQSAEPFPLQLRIPTWADHHRLVVDDLPAADPVQDGHVVLHRSWQGRHVIELTLPMAVRIQRRERQSAAVFFGPLSLVHPLGENWIPVDGAPGLGEWEIHRRRSFNVALSELESSVAWPVARRPVPAVPFGLTGPQPGQGSPLMVSATGARATSWTADGAQASPPPASPVFDHGPFERVDLVPYGTARLRVAEFPVIGSWDDADEL</sequence>
<reference evidence="4" key="2">
    <citation type="submission" date="2020-09" db="EMBL/GenBank/DDBJ databases">
        <authorList>
            <person name="Sun Q."/>
            <person name="Zhou Y."/>
        </authorList>
    </citation>
    <scope>NUCLEOTIDE SEQUENCE</scope>
    <source>
        <strain evidence="4">CGMCC 4.7306</strain>
    </source>
</reference>
<name>A0A917SGN5_9ACTN</name>
<feature type="domain" description="Non-reducing end beta-L-arabinofuranosidase-like GH127 catalytic" evidence="2">
    <location>
        <begin position="54"/>
        <end position="359"/>
    </location>
</feature>
<evidence type="ECO:0000313" key="5">
    <source>
        <dbReference type="Proteomes" id="UP000613840"/>
    </source>
</evidence>
<accession>A0A917SGN5</accession>
<dbReference type="InterPro" id="IPR008928">
    <property type="entry name" value="6-hairpin_glycosidase_sf"/>
</dbReference>
<dbReference type="EMBL" id="BMMZ01000016">
    <property type="protein sequence ID" value="GGL81449.1"/>
    <property type="molecule type" value="Genomic_DNA"/>
</dbReference>
<comment type="caution">
    <text evidence="4">The sequence shown here is derived from an EMBL/GenBank/DDBJ whole genome shotgun (WGS) entry which is preliminary data.</text>
</comment>
<evidence type="ECO:0000313" key="4">
    <source>
        <dbReference type="EMBL" id="GGL81449.1"/>
    </source>
</evidence>
<dbReference type="AlphaFoldDB" id="A0A917SGN5"/>
<proteinExistence type="predicted"/>